<gene>
    <name evidence="4" type="ORF">ACFOW6_04755</name>
</gene>
<dbReference type="RefSeq" id="WP_382421189.1">
    <property type="nucleotide sequence ID" value="NZ_JBHSCW010000002.1"/>
</dbReference>
<keyword evidence="5" id="KW-1185">Reference proteome</keyword>
<dbReference type="PANTHER" id="PTHR44051:SF8">
    <property type="entry name" value="GLUTATHIONE S-TRANSFERASE GSTA"/>
    <property type="match status" value="1"/>
</dbReference>
<dbReference type="CDD" id="cd03048">
    <property type="entry name" value="GST_N_Ure2p_like"/>
    <property type="match status" value="1"/>
</dbReference>
<feature type="domain" description="GST C-terminal" evidence="3">
    <location>
        <begin position="90"/>
        <end position="214"/>
    </location>
</feature>
<comment type="similarity">
    <text evidence="1">Belongs to the GST superfamily.</text>
</comment>
<evidence type="ECO:0000313" key="4">
    <source>
        <dbReference type="EMBL" id="MFC4350850.1"/>
    </source>
</evidence>
<dbReference type="SFLD" id="SFLDG00358">
    <property type="entry name" value="Main_(cytGST)"/>
    <property type="match status" value="1"/>
</dbReference>
<reference evidence="5" key="1">
    <citation type="journal article" date="2019" name="Int. J. Syst. Evol. Microbiol.">
        <title>The Global Catalogue of Microorganisms (GCM) 10K type strain sequencing project: providing services to taxonomists for standard genome sequencing and annotation.</title>
        <authorList>
            <consortium name="The Broad Institute Genomics Platform"/>
            <consortium name="The Broad Institute Genome Sequencing Center for Infectious Disease"/>
            <person name="Wu L."/>
            <person name="Ma J."/>
        </authorList>
    </citation>
    <scope>NUCLEOTIDE SEQUENCE [LARGE SCALE GENOMIC DNA]</scope>
    <source>
        <strain evidence="5">CECT 8472</strain>
    </source>
</reference>
<dbReference type="InterPro" id="IPR004045">
    <property type="entry name" value="Glutathione_S-Trfase_N"/>
</dbReference>
<dbReference type="CDD" id="cd10291">
    <property type="entry name" value="GST_C_YfcG_like"/>
    <property type="match status" value="1"/>
</dbReference>
<dbReference type="InterPro" id="IPR010987">
    <property type="entry name" value="Glutathione-S-Trfase_C-like"/>
</dbReference>
<dbReference type="Gene3D" id="3.40.30.10">
    <property type="entry name" value="Glutaredoxin"/>
    <property type="match status" value="1"/>
</dbReference>
<name>A0ABV8UIV6_9PROT</name>
<protein>
    <submittedName>
        <fullName evidence="4">Glutathione binding-like protein</fullName>
    </submittedName>
</protein>
<evidence type="ECO:0000259" key="3">
    <source>
        <dbReference type="PROSITE" id="PS50405"/>
    </source>
</evidence>
<evidence type="ECO:0000256" key="1">
    <source>
        <dbReference type="RuleBase" id="RU003494"/>
    </source>
</evidence>
<dbReference type="InterPro" id="IPR004046">
    <property type="entry name" value="GST_C"/>
</dbReference>
<dbReference type="Pfam" id="PF02798">
    <property type="entry name" value="GST_N"/>
    <property type="match status" value="1"/>
</dbReference>
<dbReference type="InterPro" id="IPR036282">
    <property type="entry name" value="Glutathione-S-Trfase_C_sf"/>
</dbReference>
<sequence>MTIELYSWATPNGHKVHILLEELGLDYNVHAVNIGAGDQFDPGFLKISPNNKIPAILDPDGPDGQPLPLFESGAILVYLAEKHGRFLPAEGKVRYDVMQWLMWQMGGLGPMLGQAHHFLRYAPEEVPYGKKRYSNEANRLYNVMDKRLGESRYLAGDEYTIADIAAWPWTRNPDGQNVDREEYPNFARWHDEIAERPAVQRGVQVLASERPAAFDEKAKELLFGDTQFQRR</sequence>
<dbReference type="Pfam" id="PF00043">
    <property type="entry name" value="GST_C"/>
    <property type="match status" value="1"/>
</dbReference>
<dbReference type="Proteomes" id="UP001595799">
    <property type="component" value="Unassembled WGS sequence"/>
</dbReference>
<feature type="domain" description="GST N-terminal" evidence="2">
    <location>
        <begin position="1"/>
        <end position="87"/>
    </location>
</feature>
<dbReference type="InterPro" id="IPR040079">
    <property type="entry name" value="Glutathione_S-Trfase"/>
</dbReference>
<dbReference type="InterPro" id="IPR036249">
    <property type="entry name" value="Thioredoxin-like_sf"/>
</dbReference>
<dbReference type="SFLD" id="SFLDG01151">
    <property type="entry name" value="Main.2:_Nu-like"/>
    <property type="match status" value="1"/>
</dbReference>
<dbReference type="PANTHER" id="PTHR44051">
    <property type="entry name" value="GLUTATHIONE S-TRANSFERASE-RELATED"/>
    <property type="match status" value="1"/>
</dbReference>
<dbReference type="SFLD" id="SFLDS00019">
    <property type="entry name" value="Glutathione_Transferase_(cytos"/>
    <property type="match status" value="1"/>
</dbReference>
<dbReference type="PROSITE" id="PS50405">
    <property type="entry name" value="GST_CTER"/>
    <property type="match status" value="1"/>
</dbReference>
<dbReference type="SUPFAM" id="SSF47616">
    <property type="entry name" value="GST C-terminal domain-like"/>
    <property type="match status" value="1"/>
</dbReference>
<proteinExistence type="inferred from homology"/>
<accession>A0ABV8UIV6</accession>
<evidence type="ECO:0000259" key="2">
    <source>
        <dbReference type="PROSITE" id="PS50404"/>
    </source>
</evidence>
<dbReference type="SUPFAM" id="SSF52833">
    <property type="entry name" value="Thioredoxin-like"/>
    <property type="match status" value="1"/>
</dbReference>
<evidence type="ECO:0000313" key="5">
    <source>
        <dbReference type="Proteomes" id="UP001595799"/>
    </source>
</evidence>
<dbReference type="PROSITE" id="PS50404">
    <property type="entry name" value="GST_NTER"/>
    <property type="match status" value="1"/>
</dbReference>
<comment type="caution">
    <text evidence="4">The sequence shown here is derived from an EMBL/GenBank/DDBJ whole genome shotgun (WGS) entry which is preliminary data.</text>
</comment>
<organism evidence="4 5">
    <name type="scientific">Fodinicurvata halophila</name>
    <dbReference type="NCBI Taxonomy" id="1419723"/>
    <lineage>
        <taxon>Bacteria</taxon>
        <taxon>Pseudomonadati</taxon>
        <taxon>Pseudomonadota</taxon>
        <taxon>Alphaproteobacteria</taxon>
        <taxon>Rhodospirillales</taxon>
        <taxon>Rhodovibrionaceae</taxon>
        <taxon>Fodinicurvata</taxon>
    </lineage>
</organism>
<dbReference type="Gene3D" id="1.20.1050.10">
    <property type="match status" value="1"/>
</dbReference>
<dbReference type="EMBL" id="JBHSCW010000002">
    <property type="protein sequence ID" value="MFC4350850.1"/>
    <property type="molecule type" value="Genomic_DNA"/>
</dbReference>